<evidence type="ECO:0000313" key="1">
    <source>
        <dbReference type="EMBL" id="EFO26844.1"/>
    </source>
</evidence>
<dbReference type="KEGG" id="loa:LOAG_01641"/>
<reference evidence="1" key="1">
    <citation type="submission" date="2012-04" db="EMBL/GenBank/DDBJ databases">
        <title>The Genome Sequence of Loa loa.</title>
        <authorList>
            <consortium name="The Broad Institute Genome Sequencing Platform"/>
            <consortium name="Broad Institute Genome Sequencing Center for Infectious Disease"/>
            <person name="Nutman T.B."/>
            <person name="Fink D.L."/>
            <person name="Russ C."/>
            <person name="Young S."/>
            <person name="Zeng Q."/>
            <person name="Gargeya S."/>
            <person name="Alvarado L."/>
            <person name="Berlin A."/>
            <person name="Chapman S.B."/>
            <person name="Chen Z."/>
            <person name="Freedman E."/>
            <person name="Gellesch M."/>
            <person name="Goldberg J."/>
            <person name="Griggs A."/>
            <person name="Gujja S."/>
            <person name="Heilman E.R."/>
            <person name="Heiman D."/>
            <person name="Howarth C."/>
            <person name="Mehta T."/>
            <person name="Neiman D."/>
            <person name="Pearson M."/>
            <person name="Roberts A."/>
            <person name="Saif S."/>
            <person name="Shea T."/>
            <person name="Shenoy N."/>
            <person name="Sisk P."/>
            <person name="Stolte C."/>
            <person name="Sykes S."/>
            <person name="White J."/>
            <person name="Yandava C."/>
            <person name="Haas B."/>
            <person name="Henn M.R."/>
            <person name="Nusbaum C."/>
            <person name="Birren B."/>
        </authorList>
    </citation>
    <scope>NUCLEOTIDE SEQUENCE [LARGE SCALE GENOMIC DNA]</scope>
</reference>
<organism evidence="1">
    <name type="scientific">Loa loa</name>
    <name type="common">Eye worm</name>
    <name type="synonym">Filaria loa</name>
    <dbReference type="NCBI Taxonomy" id="7209"/>
    <lineage>
        <taxon>Eukaryota</taxon>
        <taxon>Metazoa</taxon>
        <taxon>Ecdysozoa</taxon>
        <taxon>Nematoda</taxon>
        <taxon>Chromadorea</taxon>
        <taxon>Rhabditida</taxon>
        <taxon>Spirurina</taxon>
        <taxon>Spiruromorpha</taxon>
        <taxon>Filarioidea</taxon>
        <taxon>Onchocercidae</taxon>
        <taxon>Loa</taxon>
    </lineage>
</organism>
<dbReference type="EMBL" id="JH712081">
    <property type="protein sequence ID" value="EFO26844.1"/>
    <property type="molecule type" value="Genomic_DNA"/>
</dbReference>
<dbReference type="CTD" id="9939017"/>
<dbReference type="GeneID" id="9939017"/>
<dbReference type="RefSeq" id="XP_003137227.1">
    <property type="nucleotide sequence ID" value="XM_003137179.1"/>
</dbReference>
<proteinExistence type="predicted"/>
<accession>A0A1S0U961</accession>
<gene>
    <name evidence="1" type="ORF">LOAG_01641</name>
</gene>
<dbReference type="AlphaFoldDB" id="A0A1S0U961"/>
<dbReference type="InParanoid" id="A0A1S0U961"/>
<name>A0A1S0U961_LOALO</name>
<sequence length="106" mass="12038">MQLGCISEYRLREKQSQLCQTLGNKKINMKTECSSLSRAFVVAIYADIVNLREITINAEERNSSFAQKQQKENGKSQVRKIVVLCQITQASSCFISVEGEEYNLKV</sequence>
<protein>
    <submittedName>
        <fullName evidence="1">Uncharacterized protein</fullName>
    </submittedName>
</protein>